<dbReference type="Gene3D" id="1.10.443.10">
    <property type="entry name" value="Intergrase catalytic core"/>
    <property type="match status" value="1"/>
</dbReference>
<protein>
    <submittedName>
        <fullName evidence="2">Phage integrase family domain-containing protein</fullName>
    </submittedName>
</protein>
<name>A0A0B5EVB6_STRA4</name>
<evidence type="ECO:0000313" key="2">
    <source>
        <dbReference type="EMBL" id="AJE82007.1"/>
    </source>
</evidence>
<evidence type="ECO:0000256" key="1">
    <source>
        <dbReference type="ARBA" id="ARBA00023172"/>
    </source>
</evidence>
<keyword evidence="1" id="KW-0233">DNA recombination</keyword>
<accession>A0A0B5EVB6</accession>
<reference evidence="2 3" key="1">
    <citation type="submission" date="2015-01" db="EMBL/GenBank/DDBJ databases">
        <title>Enhanced salinomycin production by adjusting the supply of polyketide extender units in Streptomyce albus DSM 41398.</title>
        <authorList>
            <person name="Lu C."/>
        </authorList>
    </citation>
    <scope>NUCLEOTIDE SEQUENCE [LARGE SCALE GENOMIC DNA]</scope>
    <source>
        <strain evidence="3">ATCC 21838 / DSM 41398 / FERM P-419 / JCM 4703 / NBRC 107858</strain>
    </source>
</reference>
<keyword evidence="3" id="KW-1185">Reference proteome</keyword>
<dbReference type="Proteomes" id="UP000031523">
    <property type="component" value="Chromosome"/>
</dbReference>
<dbReference type="InterPro" id="IPR011010">
    <property type="entry name" value="DNA_brk_join_enz"/>
</dbReference>
<dbReference type="SUPFAM" id="SSF56349">
    <property type="entry name" value="DNA breaking-rejoining enzymes"/>
    <property type="match status" value="1"/>
</dbReference>
<dbReference type="GO" id="GO:0006310">
    <property type="term" value="P:DNA recombination"/>
    <property type="evidence" value="ECO:0007669"/>
    <property type="project" value="UniProtKB-KW"/>
</dbReference>
<organism evidence="2 3">
    <name type="scientific">Streptomyces albus (strain ATCC 21838 / DSM 41398 / FERM P-419 / JCM 4703 / NBRC 107858)</name>
    <dbReference type="NCBI Taxonomy" id="1081613"/>
    <lineage>
        <taxon>Bacteria</taxon>
        <taxon>Bacillati</taxon>
        <taxon>Actinomycetota</taxon>
        <taxon>Actinomycetes</taxon>
        <taxon>Kitasatosporales</taxon>
        <taxon>Streptomycetaceae</taxon>
        <taxon>Streptomyces</taxon>
    </lineage>
</organism>
<evidence type="ECO:0000313" key="3">
    <source>
        <dbReference type="Proteomes" id="UP000031523"/>
    </source>
</evidence>
<dbReference type="GO" id="GO:0015074">
    <property type="term" value="P:DNA integration"/>
    <property type="evidence" value="ECO:0007669"/>
    <property type="project" value="InterPro"/>
</dbReference>
<dbReference type="EMBL" id="CP010519">
    <property type="protein sequence ID" value="AJE82007.1"/>
    <property type="molecule type" value="Genomic_DNA"/>
</dbReference>
<sequence>MAKLEPHERRRLFVEGKEGLEPAALWLTERGLPMTPSGWQQVFKDANARCQAHGLRDRAHPHALRHSYAVVTLEQLWRGHLQALGEMNADQRELYQMVFGDPLNWLRIRLGHRSVVTTQLYLHTLQELEMETRIALIPADSWGPSGFCSQGWEAVA</sequence>
<dbReference type="InterPro" id="IPR013762">
    <property type="entry name" value="Integrase-like_cat_sf"/>
</dbReference>
<proteinExistence type="predicted"/>
<dbReference type="GO" id="GO:0003677">
    <property type="term" value="F:DNA binding"/>
    <property type="evidence" value="ECO:0007669"/>
    <property type="project" value="InterPro"/>
</dbReference>
<gene>
    <name evidence="2" type="ORF">SLNWT_1631</name>
</gene>
<dbReference type="KEGG" id="sals:SLNWT_1631"/>
<dbReference type="AlphaFoldDB" id="A0A0B5EVB6"/>